<evidence type="ECO:0000256" key="1">
    <source>
        <dbReference type="SAM" id="MobiDB-lite"/>
    </source>
</evidence>
<feature type="region of interest" description="Disordered" evidence="1">
    <location>
        <begin position="86"/>
        <end position="110"/>
    </location>
</feature>
<organism evidence="2">
    <name type="scientific">sediment metagenome</name>
    <dbReference type="NCBI Taxonomy" id="749907"/>
    <lineage>
        <taxon>unclassified sequences</taxon>
        <taxon>metagenomes</taxon>
        <taxon>ecological metagenomes</taxon>
    </lineage>
</organism>
<proteinExistence type="predicted"/>
<protein>
    <submittedName>
        <fullName evidence="2">Secreted protein</fullName>
    </submittedName>
</protein>
<dbReference type="EMBL" id="ADZX01000600">
    <property type="protein sequence ID" value="EFK95972.1"/>
    <property type="molecule type" value="Genomic_DNA"/>
</dbReference>
<comment type="caution">
    <text evidence="2">The sequence shown here is derived from an EMBL/GenBank/DDBJ whole genome shotgun (WGS) entry which is preliminary data.</text>
</comment>
<accession>D9PKE4</accession>
<dbReference type="AlphaFoldDB" id="D9PKE4"/>
<name>D9PKE4_9ZZZZ</name>
<reference evidence="2" key="1">
    <citation type="submission" date="2010-07" db="EMBL/GenBank/DDBJ databases">
        <authorList>
            <consortium name="CONSOLIDER consortium CSD2007-00005"/>
            <person name="Guazzaroni M.-E."/>
            <person name="Richter M."/>
            <person name="Garcia-Salamanca A."/>
            <person name="Yarza P."/>
            <person name="Ferrer M."/>
        </authorList>
    </citation>
    <scope>NUCLEOTIDE SEQUENCE</scope>
</reference>
<evidence type="ECO:0000313" key="2">
    <source>
        <dbReference type="EMBL" id="EFK95972.1"/>
    </source>
</evidence>
<dbReference type="PROSITE" id="PS51257">
    <property type="entry name" value="PROKAR_LIPOPROTEIN"/>
    <property type="match status" value="1"/>
</dbReference>
<reference evidence="2" key="2">
    <citation type="journal article" date="2011" name="Microb. Ecol.">
        <title>Taxonomic and Functional Metagenomic Profiling of the Microbial Community in the Anoxic Sediment of a Sub-saline Shallow Lake (Laguna de Carrizo, Central Spain).</title>
        <authorList>
            <person name="Ferrer M."/>
            <person name="Guazzaroni M.E."/>
            <person name="Richter M."/>
            <person name="Garcia-Salamanca A."/>
            <person name="Yarza P."/>
            <person name="Suarez-Suarez A."/>
            <person name="Solano J."/>
            <person name="Alcaide M."/>
            <person name="van Dillewijn P."/>
            <person name="Molina-Henares M.A."/>
            <person name="Lopez-Cortes N."/>
            <person name="Al-Ramahi Y."/>
            <person name="Guerrero C."/>
            <person name="Acosta A."/>
            <person name="de Eugenio L.I."/>
            <person name="Martinez V."/>
            <person name="Marques S."/>
            <person name="Rojo F."/>
            <person name="Santero E."/>
            <person name="Genilloud O."/>
            <person name="Perez-Perez J."/>
            <person name="Rossello-Mora R."/>
            <person name="Ramos J.L."/>
        </authorList>
    </citation>
    <scope>NUCLEOTIDE SEQUENCE</scope>
</reference>
<sequence length="110" mass="11738">MRAAVVATLLIAVNAPAWGQSCVDPSDPEARRWFQDGPCPAGMVDMPLPVPPRIAVLIDDAPPAWGLPGWPATDGSRVYRWGRPHRDGGYGPRGGEAGRYGPAVGLRGRR</sequence>
<gene>
    <name evidence="2" type="ORF">LDC_2009</name>
</gene>
<feature type="compositionally biased region" description="Gly residues" evidence="1">
    <location>
        <begin position="89"/>
        <end position="98"/>
    </location>
</feature>